<evidence type="ECO:0000313" key="9">
    <source>
        <dbReference type="EMBL" id="OTF78408.1"/>
    </source>
</evidence>
<keyword evidence="3" id="KW-1052">Target cell membrane</keyword>
<dbReference type="EMBL" id="MUJZ01028069">
    <property type="protein sequence ID" value="OTF78408.1"/>
    <property type="molecule type" value="Genomic_DNA"/>
</dbReference>
<accession>A0A1Y3BEV4</accession>
<evidence type="ECO:0000256" key="8">
    <source>
        <dbReference type="PROSITE-ProRule" id="PRU00023"/>
    </source>
</evidence>
<evidence type="ECO:0000256" key="3">
    <source>
        <dbReference type="ARBA" id="ARBA00022537"/>
    </source>
</evidence>
<sequence>MNLRKALYHHYSIPCKKGFIEIVKLFIENRVQIDFATSNNSGELTSLMLATRNGHLEIVKLLVEQGATINIYDKKNRSALTYA</sequence>
<dbReference type="SUPFAM" id="SSF48403">
    <property type="entry name" value="Ankyrin repeat"/>
    <property type="match status" value="1"/>
</dbReference>
<dbReference type="PANTHER" id="PTHR24141:SF1">
    <property type="entry name" value="2-5A-DEPENDENT RIBONUCLEASE"/>
    <property type="match status" value="1"/>
</dbReference>
<name>A0A1Y3BEV4_EURMA</name>
<protein>
    <submittedName>
        <fullName evidence="9">Uncharacterized protein</fullName>
    </submittedName>
</protein>
<dbReference type="AlphaFoldDB" id="A0A1Y3BEV4"/>
<keyword evidence="6 8" id="KW-0040">ANK repeat</keyword>
<evidence type="ECO:0000256" key="1">
    <source>
        <dbReference type="ARBA" id="ARBA00004175"/>
    </source>
</evidence>
<dbReference type="PROSITE" id="PS50297">
    <property type="entry name" value="ANK_REP_REGION"/>
    <property type="match status" value="1"/>
</dbReference>
<dbReference type="InterPro" id="IPR036770">
    <property type="entry name" value="Ankyrin_rpt-contain_sf"/>
</dbReference>
<keyword evidence="7" id="KW-1053">Target membrane</keyword>
<comment type="subcellular location">
    <subcellularLocation>
        <location evidence="1">Target cell membrane</location>
    </subcellularLocation>
</comment>
<dbReference type="Proteomes" id="UP000194236">
    <property type="component" value="Unassembled WGS sequence"/>
</dbReference>
<keyword evidence="2" id="KW-0268">Exocytosis</keyword>
<comment type="caution">
    <text evidence="9">The sequence shown here is derived from an EMBL/GenBank/DDBJ whole genome shotgun (WGS) entry which is preliminary data.</text>
</comment>
<dbReference type="Gene3D" id="1.25.40.20">
    <property type="entry name" value="Ankyrin repeat-containing domain"/>
    <property type="match status" value="1"/>
</dbReference>
<dbReference type="GO" id="GO:0044231">
    <property type="term" value="C:host cell presynaptic membrane"/>
    <property type="evidence" value="ECO:0007669"/>
    <property type="project" value="UniProtKB-KW"/>
</dbReference>
<keyword evidence="7" id="KW-0472">Membrane</keyword>
<dbReference type="GO" id="GO:0004540">
    <property type="term" value="F:RNA nuclease activity"/>
    <property type="evidence" value="ECO:0007669"/>
    <property type="project" value="TreeGrafter"/>
</dbReference>
<dbReference type="GO" id="GO:0003723">
    <property type="term" value="F:RNA binding"/>
    <property type="evidence" value="ECO:0007669"/>
    <property type="project" value="TreeGrafter"/>
</dbReference>
<evidence type="ECO:0000256" key="5">
    <source>
        <dbReference type="ARBA" id="ARBA00023028"/>
    </source>
</evidence>
<dbReference type="PROSITE" id="PS50088">
    <property type="entry name" value="ANK_REPEAT"/>
    <property type="match status" value="1"/>
</dbReference>
<keyword evidence="5" id="KW-0528">Neurotoxin</keyword>
<organism evidence="9 10">
    <name type="scientific">Euroglyphus maynei</name>
    <name type="common">Mayne's house dust mite</name>
    <dbReference type="NCBI Taxonomy" id="6958"/>
    <lineage>
        <taxon>Eukaryota</taxon>
        <taxon>Metazoa</taxon>
        <taxon>Ecdysozoa</taxon>
        <taxon>Arthropoda</taxon>
        <taxon>Chelicerata</taxon>
        <taxon>Arachnida</taxon>
        <taxon>Acari</taxon>
        <taxon>Acariformes</taxon>
        <taxon>Sarcoptiformes</taxon>
        <taxon>Astigmata</taxon>
        <taxon>Psoroptidia</taxon>
        <taxon>Analgoidea</taxon>
        <taxon>Pyroglyphidae</taxon>
        <taxon>Pyroglyphinae</taxon>
        <taxon>Euroglyphus</taxon>
    </lineage>
</organism>
<dbReference type="OrthoDB" id="10261302at2759"/>
<keyword evidence="4" id="KW-0677">Repeat</keyword>
<proteinExistence type="predicted"/>
<evidence type="ECO:0000256" key="4">
    <source>
        <dbReference type="ARBA" id="ARBA00022737"/>
    </source>
</evidence>
<keyword evidence="5" id="KW-0800">Toxin</keyword>
<dbReference type="InterPro" id="IPR002110">
    <property type="entry name" value="Ankyrin_rpt"/>
</dbReference>
<evidence type="ECO:0000256" key="7">
    <source>
        <dbReference type="ARBA" id="ARBA00023298"/>
    </source>
</evidence>
<evidence type="ECO:0000256" key="2">
    <source>
        <dbReference type="ARBA" id="ARBA00022483"/>
    </source>
</evidence>
<feature type="repeat" description="ANK" evidence="8">
    <location>
        <begin position="42"/>
        <end position="74"/>
    </location>
</feature>
<feature type="non-terminal residue" evidence="9">
    <location>
        <position position="83"/>
    </location>
</feature>
<keyword evidence="10" id="KW-1185">Reference proteome</keyword>
<dbReference type="SMART" id="SM00248">
    <property type="entry name" value="ANK"/>
    <property type="match status" value="2"/>
</dbReference>
<dbReference type="PANTHER" id="PTHR24141">
    <property type="entry name" value="2-5A-DEPENDENT RIBONUCLEASE"/>
    <property type="match status" value="1"/>
</dbReference>
<keyword evidence="5" id="KW-0638">Presynaptic neurotoxin</keyword>
<dbReference type="GO" id="GO:0006887">
    <property type="term" value="P:exocytosis"/>
    <property type="evidence" value="ECO:0007669"/>
    <property type="project" value="UniProtKB-KW"/>
</dbReference>
<reference evidence="9 10" key="1">
    <citation type="submission" date="2017-03" db="EMBL/GenBank/DDBJ databases">
        <title>Genome Survey of Euroglyphus maynei.</title>
        <authorList>
            <person name="Arlian L.G."/>
            <person name="Morgan M.S."/>
            <person name="Rider S.D."/>
        </authorList>
    </citation>
    <scope>NUCLEOTIDE SEQUENCE [LARGE SCALE GENOMIC DNA]</scope>
    <source>
        <strain evidence="9">Arlian Lab</strain>
        <tissue evidence="9">Whole body</tissue>
    </source>
</reference>
<dbReference type="GO" id="GO:0006396">
    <property type="term" value="P:RNA processing"/>
    <property type="evidence" value="ECO:0007669"/>
    <property type="project" value="TreeGrafter"/>
</dbReference>
<gene>
    <name evidence="9" type="ORF">BLA29_009828</name>
</gene>
<dbReference type="Pfam" id="PF12796">
    <property type="entry name" value="Ank_2"/>
    <property type="match status" value="1"/>
</dbReference>
<evidence type="ECO:0000313" key="10">
    <source>
        <dbReference type="Proteomes" id="UP000194236"/>
    </source>
</evidence>
<evidence type="ECO:0000256" key="6">
    <source>
        <dbReference type="ARBA" id="ARBA00023043"/>
    </source>
</evidence>
<dbReference type="GO" id="GO:0044218">
    <property type="term" value="C:other organism cell membrane"/>
    <property type="evidence" value="ECO:0007669"/>
    <property type="project" value="UniProtKB-KW"/>
</dbReference>